<organism evidence="2 3">
    <name type="scientific">Mycena rosella</name>
    <name type="common">Pink bonnet</name>
    <name type="synonym">Agaricus rosellus</name>
    <dbReference type="NCBI Taxonomy" id="1033263"/>
    <lineage>
        <taxon>Eukaryota</taxon>
        <taxon>Fungi</taxon>
        <taxon>Dikarya</taxon>
        <taxon>Basidiomycota</taxon>
        <taxon>Agaricomycotina</taxon>
        <taxon>Agaricomycetes</taxon>
        <taxon>Agaricomycetidae</taxon>
        <taxon>Agaricales</taxon>
        <taxon>Marasmiineae</taxon>
        <taxon>Mycenaceae</taxon>
        <taxon>Mycena</taxon>
    </lineage>
</organism>
<evidence type="ECO:0000313" key="2">
    <source>
        <dbReference type="EMBL" id="KAJ7697162.1"/>
    </source>
</evidence>
<gene>
    <name evidence="2" type="ORF">B0H17DRAFT_1052298</name>
</gene>
<keyword evidence="3" id="KW-1185">Reference proteome</keyword>
<feature type="compositionally biased region" description="Polar residues" evidence="1">
    <location>
        <begin position="197"/>
        <end position="207"/>
    </location>
</feature>
<dbReference type="Proteomes" id="UP001221757">
    <property type="component" value="Unassembled WGS sequence"/>
</dbReference>
<dbReference type="AlphaFoldDB" id="A0AAD7DSC7"/>
<comment type="caution">
    <text evidence="2">The sequence shown here is derived from an EMBL/GenBank/DDBJ whole genome shotgun (WGS) entry which is preliminary data.</text>
</comment>
<reference evidence="2" key="1">
    <citation type="submission" date="2023-03" db="EMBL/GenBank/DDBJ databases">
        <title>Massive genome expansion in bonnet fungi (Mycena s.s.) driven by repeated elements and novel gene families across ecological guilds.</title>
        <authorList>
            <consortium name="Lawrence Berkeley National Laboratory"/>
            <person name="Harder C.B."/>
            <person name="Miyauchi S."/>
            <person name="Viragh M."/>
            <person name="Kuo A."/>
            <person name="Thoen E."/>
            <person name="Andreopoulos B."/>
            <person name="Lu D."/>
            <person name="Skrede I."/>
            <person name="Drula E."/>
            <person name="Henrissat B."/>
            <person name="Morin E."/>
            <person name="Kohler A."/>
            <person name="Barry K."/>
            <person name="LaButti K."/>
            <person name="Morin E."/>
            <person name="Salamov A."/>
            <person name="Lipzen A."/>
            <person name="Mereny Z."/>
            <person name="Hegedus B."/>
            <person name="Baldrian P."/>
            <person name="Stursova M."/>
            <person name="Weitz H."/>
            <person name="Taylor A."/>
            <person name="Grigoriev I.V."/>
            <person name="Nagy L.G."/>
            <person name="Martin F."/>
            <person name="Kauserud H."/>
        </authorList>
    </citation>
    <scope>NUCLEOTIDE SEQUENCE</scope>
    <source>
        <strain evidence="2">CBHHK067</strain>
    </source>
</reference>
<name>A0AAD7DSC7_MYCRO</name>
<evidence type="ECO:0000256" key="1">
    <source>
        <dbReference type="SAM" id="MobiDB-lite"/>
    </source>
</evidence>
<evidence type="ECO:0000313" key="3">
    <source>
        <dbReference type="Proteomes" id="UP001221757"/>
    </source>
</evidence>
<dbReference type="EMBL" id="JARKIE010000031">
    <property type="protein sequence ID" value="KAJ7697162.1"/>
    <property type="molecule type" value="Genomic_DNA"/>
</dbReference>
<protein>
    <submittedName>
        <fullName evidence="2">Uncharacterized protein</fullName>
    </submittedName>
</protein>
<dbReference type="Pfam" id="PF21858">
    <property type="entry name" value="DUF6914"/>
    <property type="match status" value="1"/>
</dbReference>
<dbReference type="InterPro" id="IPR054208">
    <property type="entry name" value="DUF6914"/>
</dbReference>
<feature type="region of interest" description="Disordered" evidence="1">
    <location>
        <begin position="196"/>
        <end position="217"/>
    </location>
</feature>
<sequence length="217" mass="23933">MPNGRSNKHRLYISLLYRQNQDNFHWALTLAPKSERANTKSSVRYDAANTITAAWNGVQPVPWRYRCDPVDPLLDAKLVARVLVAKLPSRTSFEDWAVTIDQTCRAVPLVQNKPGWTCRTWAIEALGALRGLGGDFATIPDVQDGNTEEQEIVAFAQIAKAQLLAGEIPVGDIHAIALVDMRRLSGVSSFRSGFRSKQVSRPLSSVEQPKGEGLPAQ</sequence>
<proteinExistence type="predicted"/>
<accession>A0AAD7DSC7</accession>